<dbReference type="Gene3D" id="2.40.50.700">
    <property type="match status" value="1"/>
</dbReference>
<dbReference type="PROSITE" id="PS01175">
    <property type="entry name" value="RIBONUCLEASE_II"/>
    <property type="match status" value="1"/>
</dbReference>
<dbReference type="Proteomes" id="UP001212841">
    <property type="component" value="Unassembled WGS sequence"/>
</dbReference>
<evidence type="ECO:0000259" key="3">
    <source>
        <dbReference type="SMART" id="SM00955"/>
    </source>
</evidence>
<proteinExistence type="inferred from homology"/>
<organism evidence="4 5">
    <name type="scientific">Rhizophlyctis rosea</name>
    <dbReference type="NCBI Taxonomy" id="64517"/>
    <lineage>
        <taxon>Eukaryota</taxon>
        <taxon>Fungi</taxon>
        <taxon>Fungi incertae sedis</taxon>
        <taxon>Chytridiomycota</taxon>
        <taxon>Chytridiomycota incertae sedis</taxon>
        <taxon>Chytridiomycetes</taxon>
        <taxon>Rhizophlyctidales</taxon>
        <taxon>Rhizophlyctidaceae</taxon>
        <taxon>Rhizophlyctis</taxon>
    </lineage>
</organism>
<dbReference type="EMBL" id="JADGJD010001333">
    <property type="protein sequence ID" value="KAJ3043842.1"/>
    <property type="molecule type" value="Genomic_DNA"/>
</dbReference>
<evidence type="ECO:0000256" key="1">
    <source>
        <dbReference type="ARBA" id="ARBA00005785"/>
    </source>
</evidence>
<name>A0AAD5S707_9FUNG</name>
<dbReference type="Pfam" id="PF00773">
    <property type="entry name" value="RNB"/>
    <property type="match status" value="1"/>
</dbReference>
<dbReference type="GO" id="GO:0003723">
    <property type="term" value="F:RNA binding"/>
    <property type="evidence" value="ECO:0007669"/>
    <property type="project" value="InterPro"/>
</dbReference>
<feature type="compositionally biased region" description="Acidic residues" evidence="2">
    <location>
        <begin position="641"/>
        <end position="655"/>
    </location>
</feature>
<dbReference type="PANTHER" id="PTHR23355:SF9">
    <property type="entry name" value="DIS3-LIKE EXONUCLEASE 2"/>
    <property type="match status" value="1"/>
</dbReference>
<dbReference type="Gene3D" id="2.40.50.140">
    <property type="entry name" value="Nucleic acid-binding proteins"/>
    <property type="match status" value="1"/>
</dbReference>
<protein>
    <recommendedName>
        <fullName evidence="3">RNB domain-containing protein</fullName>
    </recommendedName>
</protein>
<keyword evidence="5" id="KW-1185">Reference proteome</keyword>
<dbReference type="PANTHER" id="PTHR23355">
    <property type="entry name" value="RIBONUCLEASE"/>
    <property type="match status" value="1"/>
</dbReference>
<dbReference type="Pfam" id="PF17877">
    <property type="entry name" value="Dis3l2_C_term"/>
    <property type="match status" value="1"/>
</dbReference>
<feature type="region of interest" description="Disordered" evidence="2">
    <location>
        <begin position="636"/>
        <end position="656"/>
    </location>
</feature>
<dbReference type="GO" id="GO:0000932">
    <property type="term" value="C:P-body"/>
    <property type="evidence" value="ECO:0007669"/>
    <property type="project" value="TreeGrafter"/>
</dbReference>
<dbReference type="GO" id="GO:0000175">
    <property type="term" value="F:3'-5'-RNA exonuclease activity"/>
    <property type="evidence" value="ECO:0007669"/>
    <property type="project" value="TreeGrafter"/>
</dbReference>
<dbReference type="InterPro" id="IPR041093">
    <property type="entry name" value="Dis3l2-like_C"/>
</dbReference>
<dbReference type="AlphaFoldDB" id="A0AAD5S707"/>
<evidence type="ECO:0000313" key="4">
    <source>
        <dbReference type="EMBL" id="KAJ3043842.1"/>
    </source>
</evidence>
<feature type="domain" description="RNB" evidence="3">
    <location>
        <begin position="152"/>
        <end position="494"/>
    </location>
</feature>
<sequence>EDRIFGKVVYILDRRPDQSYAGTLQYESPAQQKKTNKNAQSRQTAKIIWFKPTDKRVPLMAIPIEHAPHEFLQNPDAFTEVLFRAHVRKWQATSQHPFGVVTGTIGQMGEIPIETEALLCDAGIDWEEFPDEVLDCLPPTPWSIPDEEIRKRKDLREEQIFSIDPPTAKDLDDAVSCKALPDGTFEVGVHIADVSHFVAKGSALDKEAMYRATTIYLVQKAIPMLPPLLCEQLCSLNPGVDRLAFSVIWKFDKDANIIGKPWFGKSVIRSCAKLSYDHAQRLIDGKDWTGLLDVKLTGGNTVEDIKETTLRLYEFSVKMRRRRFENGALAIHSVKLWFALGGEGNPVGCGVYEMKESNRLIEEFMLLANMAVARKISTHYPDFSLLRRHQPPSKRPMMEFVELAATLGFHIDPTSSSTLQDSFEAIPTFEKRQVMKLLCIKPMQRAKYFCTGAVDMDQWRHYALNVPMYTHFTSPIRRYCDLVVHRLLQACLSSEQDAKTGYDKQLVVNVAKQCNLRKDASKAAQDASQKLYLCAYLHKRCESEGTKGVTEEAVVYNVGSRSLDVMVGRLGIEKRVWIEDLVELGRVVGCDWDERRLEMRVYWKKHVGDPELGGELSGGHAEGEEVDELVKGMNEVRVESSENETSDDEEEEMEEVGNMVDTYPAASEAEGDDDALTSPSHSTLHTALHATPSTASHTIPSSADTTQLGQCHPDGFKLRKRRSYDPNHTVIQTIGMFQKIKVCVVPDISKSPPDLKVFVAYPDEEGKVDGTSSSSAIHEDVIVSVPGLVEDAD</sequence>
<dbReference type="GO" id="GO:0006402">
    <property type="term" value="P:mRNA catabolic process"/>
    <property type="evidence" value="ECO:0007669"/>
    <property type="project" value="TreeGrafter"/>
</dbReference>
<dbReference type="Pfam" id="PF17849">
    <property type="entry name" value="OB_Dis3"/>
    <property type="match status" value="1"/>
</dbReference>
<comment type="caution">
    <text evidence="4">The sequence shown here is derived from an EMBL/GenBank/DDBJ whole genome shotgun (WGS) entry which is preliminary data.</text>
</comment>
<reference evidence="4" key="1">
    <citation type="submission" date="2020-05" db="EMBL/GenBank/DDBJ databases">
        <title>Phylogenomic resolution of chytrid fungi.</title>
        <authorList>
            <person name="Stajich J.E."/>
            <person name="Amses K."/>
            <person name="Simmons R."/>
            <person name="Seto K."/>
            <person name="Myers J."/>
            <person name="Bonds A."/>
            <person name="Quandt C.A."/>
            <person name="Barry K."/>
            <person name="Liu P."/>
            <person name="Grigoriev I."/>
            <person name="Longcore J.E."/>
            <person name="James T.Y."/>
        </authorList>
    </citation>
    <scope>NUCLEOTIDE SEQUENCE</scope>
    <source>
        <strain evidence="4">JEL0318</strain>
    </source>
</reference>
<dbReference type="SMART" id="SM00955">
    <property type="entry name" value="RNB"/>
    <property type="match status" value="1"/>
</dbReference>
<gene>
    <name evidence="4" type="ORF">HK097_001650</name>
</gene>
<dbReference type="FunFam" id="2.40.50.700:FF:000002">
    <property type="entry name" value="Cell wall biogenesis protein"/>
    <property type="match status" value="1"/>
</dbReference>
<evidence type="ECO:0000256" key="2">
    <source>
        <dbReference type="SAM" id="MobiDB-lite"/>
    </source>
</evidence>
<comment type="similarity">
    <text evidence="1">Belongs to the RNR ribonuclease family.</text>
</comment>
<accession>A0AAD5S707</accession>
<dbReference type="InterPro" id="IPR022966">
    <property type="entry name" value="RNase_II/R_CS"/>
</dbReference>
<feature type="non-terminal residue" evidence="4">
    <location>
        <position position="793"/>
    </location>
</feature>
<dbReference type="SUPFAM" id="SSF50249">
    <property type="entry name" value="Nucleic acid-binding proteins"/>
    <property type="match status" value="2"/>
</dbReference>
<dbReference type="InterPro" id="IPR050180">
    <property type="entry name" value="RNR_Ribonuclease"/>
</dbReference>
<dbReference type="InterPro" id="IPR012340">
    <property type="entry name" value="NA-bd_OB-fold"/>
</dbReference>
<evidence type="ECO:0000313" key="5">
    <source>
        <dbReference type="Proteomes" id="UP001212841"/>
    </source>
</evidence>
<dbReference type="InterPro" id="IPR001900">
    <property type="entry name" value="RNase_II/R"/>
</dbReference>
<dbReference type="InterPro" id="IPR041505">
    <property type="entry name" value="Dis3_CSD2"/>
</dbReference>